<keyword evidence="6" id="KW-1185">Reference proteome</keyword>
<dbReference type="GO" id="GO:0006352">
    <property type="term" value="P:DNA-templated transcription initiation"/>
    <property type="evidence" value="ECO:0007669"/>
    <property type="project" value="InterPro"/>
</dbReference>
<protein>
    <submittedName>
        <fullName evidence="4">Sigma-70 family RNA polymerase sigma factor</fullName>
    </submittedName>
</protein>
<evidence type="ECO:0000313" key="3">
    <source>
        <dbReference type="EMBL" id="ASB41181.1"/>
    </source>
</evidence>
<dbReference type="InterPro" id="IPR013324">
    <property type="entry name" value="RNA_pol_sigma_r3/r4-like"/>
</dbReference>
<dbReference type="Gene3D" id="1.10.10.10">
    <property type="entry name" value="Winged helix-like DNA-binding domain superfamily/Winged helix DNA-binding domain"/>
    <property type="match status" value="1"/>
</dbReference>
<dbReference type="NCBIfam" id="TIGR02937">
    <property type="entry name" value="sigma70-ECF"/>
    <property type="match status" value="1"/>
</dbReference>
<name>A0A1Z2XS44_9FIRM</name>
<dbReference type="SUPFAM" id="SSF88659">
    <property type="entry name" value="Sigma3 and sigma4 domains of RNA polymerase sigma factors"/>
    <property type="match status" value="1"/>
</dbReference>
<evidence type="ECO:0000259" key="1">
    <source>
        <dbReference type="Pfam" id="PF08281"/>
    </source>
</evidence>
<dbReference type="EMBL" id="CP021422">
    <property type="protein sequence ID" value="ASB41126.1"/>
    <property type="molecule type" value="Genomic_DNA"/>
</dbReference>
<accession>A0A1Z2XS44</accession>
<reference evidence="6" key="2">
    <citation type="submission" date="2017-05" db="EMBL/GenBank/DDBJ databases">
        <title>Improved OligoMM genomes.</title>
        <authorList>
            <person name="Garzetti D."/>
        </authorList>
    </citation>
    <scope>NUCLEOTIDE SEQUENCE [LARGE SCALE GENOMIC DNA]</scope>
    <source>
        <strain evidence="6">KB18</strain>
    </source>
</reference>
<sequence>MNEQKKWYITVGNERIEVSEEVYRAYWHYTEKEKYFMGKLKQEKFVANQENETVQVTPSKEDSLERLTECGLQFPDTSAPSPDDKVDDIELLILLDKALDKLPDEERRLVQELFYLEKTEREVAQLFHTAVGTIYYRKKKVLRKLKEYLEKNS</sequence>
<evidence type="ECO:0000313" key="5">
    <source>
        <dbReference type="EMBL" id="QQR30454.1"/>
    </source>
</evidence>
<dbReference type="EMBL" id="CP021422">
    <property type="protein sequence ID" value="ASB41181.1"/>
    <property type="molecule type" value="Genomic_DNA"/>
</dbReference>
<dbReference type="EMBL" id="CP065321">
    <property type="protein sequence ID" value="QQR30399.1"/>
    <property type="molecule type" value="Genomic_DNA"/>
</dbReference>
<evidence type="ECO:0000313" key="6">
    <source>
        <dbReference type="Proteomes" id="UP000196710"/>
    </source>
</evidence>
<gene>
    <name evidence="2" type="ORF">ADH66_10950</name>
    <name evidence="3" type="ORF">ADH66_11250</name>
    <name evidence="4" type="ORF">I5Q82_01260</name>
    <name evidence="5" type="ORF">I5Q82_01565</name>
</gene>
<dbReference type="InterPro" id="IPR014284">
    <property type="entry name" value="RNA_pol_sigma-70_dom"/>
</dbReference>
<dbReference type="EMBL" id="CP065321">
    <property type="protein sequence ID" value="QQR30454.1"/>
    <property type="molecule type" value="Genomic_DNA"/>
</dbReference>
<dbReference type="Pfam" id="PF08281">
    <property type="entry name" value="Sigma70_r4_2"/>
    <property type="match status" value="1"/>
</dbReference>
<dbReference type="KEGG" id="amur:ADH66_11250"/>
<feature type="domain" description="RNA polymerase sigma factor 70 region 4 type 2" evidence="1">
    <location>
        <begin position="94"/>
        <end position="145"/>
    </location>
</feature>
<reference evidence="4 7" key="3">
    <citation type="submission" date="2020-11" db="EMBL/GenBank/DDBJ databases">
        <title>Closed and high quality bacterial genomes of the OMM12 community.</title>
        <authorList>
            <person name="Marbouty M."/>
            <person name="Lamy-Besnier Q."/>
            <person name="Debarbieux L."/>
            <person name="Koszul R."/>
        </authorList>
    </citation>
    <scope>NUCLEOTIDE SEQUENCE [LARGE SCALE GENOMIC DNA]</scope>
    <source>
        <strain evidence="4 7">KB18</strain>
    </source>
</reference>
<dbReference type="KEGG" id="amur:ADH66_10950"/>
<dbReference type="AlphaFoldDB" id="A0A1Z2XS44"/>
<evidence type="ECO:0000313" key="4">
    <source>
        <dbReference type="EMBL" id="QQR30399.1"/>
    </source>
</evidence>
<dbReference type="RefSeq" id="WP_066540823.1">
    <property type="nucleotide sequence ID" value="NZ_CAJTCQ010000012.1"/>
</dbReference>
<organism evidence="4 7">
    <name type="scientific">Acutalibacter muris</name>
    <dbReference type="NCBI Taxonomy" id="1796620"/>
    <lineage>
        <taxon>Bacteria</taxon>
        <taxon>Bacillati</taxon>
        <taxon>Bacillota</taxon>
        <taxon>Clostridia</taxon>
        <taxon>Eubacteriales</taxon>
        <taxon>Acutalibacteraceae</taxon>
        <taxon>Acutalibacter</taxon>
    </lineage>
</organism>
<reference evidence="2" key="1">
    <citation type="journal article" date="2017" name="Genome Announc.">
        <title>High-Quality Whole-Genome Sequences of the Oligo-Mouse-Microbiota Bacterial Community.</title>
        <authorList>
            <person name="Garzetti D."/>
            <person name="Brugiroux S."/>
            <person name="Bunk B."/>
            <person name="Pukall R."/>
            <person name="McCoy K.D."/>
            <person name="Macpherson A.J."/>
            <person name="Stecher B."/>
        </authorList>
    </citation>
    <scope>NUCLEOTIDE SEQUENCE</scope>
    <source>
        <strain evidence="2">KB18</strain>
    </source>
</reference>
<dbReference type="Proteomes" id="UP000596035">
    <property type="component" value="Chromosome"/>
</dbReference>
<proteinExistence type="predicted"/>
<dbReference type="InterPro" id="IPR013249">
    <property type="entry name" value="RNA_pol_sigma70_r4_t2"/>
</dbReference>
<dbReference type="GO" id="GO:0016987">
    <property type="term" value="F:sigma factor activity"/>
    <property type="evidence" value="ECO:0007669"/>
    <property type="project" value="InterPro"/>
</dbReference>
<dbReference type="InterPro" id="IPR036388">
    <property type="entry name" value="WH-like_DNA-bd_sf"/>
</dbReference>
<evidence type="ECO:0000313" key="7">
    <source>
        <dbReference type="Proteomes" id="UP000596035"/>
    </source>
</evidence>
<dbReference type="Proteomes" id="UP000196710">
    <property type="component" value="Chromosome"/>
</dbReference>
<dbReference type="GO" id="GO:0003677">
    <property type="term" value="F:DNA binding"/>
    <property type="evidence" value="ECO:0007669"/>
    <property type="project" value="InterPro"/>
</dbReference>
<evidence type="ECO:0000313" key="2">
    <source>
        <dbReference type="EMBL" id="ASB41126.1"/>
    </source>
</evidence>